<gene>
    <name evidence="1" type="ORF">E2C01_022285</name>
</gene>
<reference evidence="1 2" key="1">
    <citation type="submission" date="2019-05" db="EMBL/GenBank/DDBJ databases">
        <title>Another draft genome of Portunus trituberculatus and its Hox gene families provides insights of decapod evolution.</title>
        <authorList>
            <person name="Jeong J.-H."/>
            <person name="Song I."/>
            <person name="Kim S."/>
            <person name="Choi T."/>
            <person name="Kim D."/>
            <person name="Ryu S."/>
            <person name="Kim W."/>
        </authorList>
    </citation>
    <scope>NUCLEOTIDE SEQUENCE [LARGE SCALE GENOMIC DNA]</scope>
    <source>
        <tissue evidence="1">Muscle</tissue>
    </source>
</reference>
<proteinExistence type="predicted"/>
<comment type="caution">
    <text evidence="1">The sequence shown here is derived from an EMBL/GenBank/DDBJ whole genome shotgun (WGS) entry which is preliminary data.</text>
</comment>
<accession>A0A5B7E5K8</accession>
<dbReference type="AlphaFoldDB" id="A0A5B7E5K8"/>
<organism evidence="1 2">
    <name type="scientific">Portunus trituberculatus</name>
    <name type="common">Swimming crab</name>
    <name type="synonym">Neptunus trituberculatus</name>
    <dbReference type="NCBI Taxonomy" id="210409"/>
    <lineage>
        <taxon>Eukaryota</taxon>
        <taxon>Metazoa</taxon>
        <taxon>Ecdysozoa</taxon>
        <taxon>Arthropoda</taxon>
        <taxon>Crustacea</taxon>
        <taxon>Multicrustacea</taxon>
        <taxon>Malacostraca</taxon>
        <taxon>Eumalacostraca</taxon>
        <taxon>Eucarida</taxon>
        <taxon>Decapoda</taxon>
        <taxon>Pleocyemata</taxon>
        <taxon>Brachyura</taxon>
        <taxon>Eubrachyura</taxon>
        <taxon>Portunoidea</taxon>
        <taxon>Portunidae</taxon>
        <taxon>Portuninae</taxon>
        <taxon>Portunus</taxon>
    </lineage>
</organism>
<name>A0A5B7E5K8_PORTR</name>
<dbReference type="Proteomes" id="UP000324222">
    <property type="component" value="Unassembled WGS sequence"/>
</dbReference>
<sequence length="83" mass="9128">MGRSSSREKSFVQCVSLTGYDKKKRSGGWASPLVKLPHIPNQRCHVRMPSGKDNYCAGLMGQCCHKGEGSLALPNIKVIARRL</sequence>
<evidence type="ECO:0000313" key="1">
    <source>
        <dbReference type="EMBL" id="MPC29068.1"/>
    </source>
</evidence>
<evidence type="ECO:0000313" key="2">
    <source>
        <dbReference type="Proteomes" id="UP000324222"/>
    </source>
</evidence>
<keyword evidence="2" id="KW-1185">Reference proteome</keyword>
<dbReference type="EMBL" id="VSRR010002011">
    <property type="protein sequence ID" value="MPC29068.1"/>
    <property type="molecule type" value="Genomic_DNA"/>
</dbReference>
<protein>
    <submittedName>
        <fullName evidence="1">Uncharacterized protein</fullName>
    </submittedName>
</protein>